<evidence type="ECO:0000313" key="14">
    <source>
        <dbReference type="EMBL" id="TGJ87276.1"/>
    </source>
</evidence>
<dbReference type="GO" id="GO:0004615">
    <property type="term" value="F:phosphomannomutase activity"/>
    <property type="evidence" value="ECO:0007669"/>
    <property type="project" value="UniProtKB-EC"/>
</dbReference>
<feature type="active site" description="Proton donor/acceptor" evidence="10">
    <location>
        <position position="26"/>
    </location>
</feature>
<evidence type="ECO:0000256" key="5">
    <source>
        <dbReference type="ARBA" id="ARBA00012730"/>
    </source>
</evidence>
<comment type="subunit">
    <text evidence="4 13">Homodimer.</text>
</comment>
<dbReference type="InterPro" id="IPR006379">
    <property type="entry name" value="HAD-SF_hydro_IIB"/>
</dbReference>
<comment type="similarity">
    <text evidence="3 13">Belongs to the eukaryotic PMM family.</text>
</comment>
<dbReference type="InterPro" id="IPR036412">
    <property type="entry name" value="HAD-like_sf"/>
</dbReference>
<evidence type="ECO:0000256" key="12">
    <source>
        <dbReference type="PIRSR" id="PIRSR605002-3"/>
    </source>
</evidence>
<dbReference type="InterPro" id="IPR005002">
    <property type="entry name" value="PMM"/>
</dbReference>
<dbReference type="EMBL" id="SKBN01000015">
    <property type="protein sequence ID" value="TGJ87276.1"/>
    <property type="molecule type" value="Genomic_DNA"/>
</dbReference>
<feature type="active site" description="Nucleophile" evidence="10">
    <location>
        <position position="24"/>
    </location>
</feature>
<feature type="binding site" evidence="11">
    <location>
        <position position="149"/>
    </location>
    <ligand>
        <name>alpha-D-mannose 1-phosphate</name>
        <dbReference type="ChEBI" id="CHEBI:58409"/>
    </ligand>
</feature>
<dbReference type="GO" id="GO:0006487">
    <property type="term" value="P:protein N-linked glycosylation"/>
    <property type="evidence" value="ECO:0007669"/>
    <property type="project" value="TreeGrafter"/>
</dbReference>
<dbReference type="GO" id="GO:0009298">
    <property type="term" value="P:GDP-mannose biosynthetic process"/>
    <property type="evidence" value="ECO:0007669"/>
    <property type="project" value="UniProtKB-UniPathway"/>
</dbReference>
<dbReference type="UniPathway" id="UPA00126">
    <property type="reaction ID" value="UER00424"/>
</dbReference>
<evidence type="ECO:0000256" key="8">
    <source>
        <dbReference type="ARBA" id="ARBA00022842"/>
    </source>
</evidence>
<comment type="cofactor">
    <cofactor evidence="12">
        <name>Mg(2+)</name>
        <dbReference type="ChEBI" id="CHEBI:18420"/>
    </cofactor>
</comment>
<keyword evidence="6 13" id="KW-0963">Cytoplasm</keyword>
<dbReference type="InterPro" id="IPR043169">
    <property type="entry name" value="PMM_cap"/>
</dbReference>
<organism evidence="14 15">
    <name type="scientific">Xylaria hypoxylon</name>
    <dbReference type="NCBI Taxonomy" id="37992"/>
    <lineage>
        <taxon>Eukaryota</taxon>
        <taxon>Fungi</taxon>
        <taxon>Dikarya</taxon>
        <taxon>Ascomycota</taxon>
        <taxon>Pezizomycotina</taxon>
        <taxon>Sordariomycetes</taxon>
        <taxon>Xylariomycetidae</taxon>
        <taxon>Xylariales</taxon>
        <taxon>Xylariaceae</taxon>
        <taxon>Xylaria</taxon>
    </lineage>
</organism>
<evidence type="ECO:0000256" key="2">
    <source>
        <dbReference type="ARBA" id="ARBA00004699"/>
    </source>
</evidence>
<comment type="caution">
    <text evidence="14">The sequence shown here is derived from an EMBL/GenBank/DDBJ whole genome shotgun (WGS) entry which is preliminary data.</text>
</comment>
<evidence type="ECO:0000256" key="11">
    <source>
        <dbReference type="PIRSR" id="PIRSR605002-2"/>
    </source>
</evidence>
<name>A0A4Z0ZCH4_9PEZI</name>
<evidence type="ECO:0000256" key="1">
    <source>
        <dbReference type="ARBA" id="ARBA00004496"/>
    </source>
</evidence>
<comment type="pathway">
    <text evidence="2 13">Nucleotide-sugar biosynthesis; GDP-alpha-D-mannose biosynthesis; alpha-D-mannose 1-phosphate from D-fructose 6-phosphate: step 2/2.</text>
</comment>
<dbReference type="PANTHER" id="PTHR10466:SF0">
    <property type="entry name" value="PHOSPHOMANNOMUTASE"/>
    <property type="match status" value="1"/>
</dbReference>
<dbReference type="PANTHER" id="PTHR10466">
    <property type="entry name" value="PHOSPHOMANNOMUTASE"/>
    <property type="match status" value="1"/>
</dbReference>
<proteinExistence type="inferred from homology"/>
<dbReference type="Pfam" id="PF03332">
    <property type="entry name" value="PMM"/>
    <property type="match status" value="1"/>
</dbReference>
<dbReference type="STRING" id="37992.A0A4Z0ZCH4"/>
<dbReference type="FunFam" id="3.30.1240.20:FF:000001">
    <property type="entry name" value="Phosphomannomutase"/>
    <property type="match status" value="1"/>
</dbReference>
<evidence type="ECO:0000256" key="4">
    <source>
        <dbReference type="ARBA" id="ARBA00011738"/>
    </source>
</evidence>
<evidence type="ECO:0000256" key="6">
    <source>
        <dbReference type="ARBA" id="ARBA00022490"/>
    </source>
</evidence>
<reference evidence="14 15" key="1">
    <citation type="submission" date="2019-03" db="EMBL/GenBank/DDBJ databases">
        <title>Draft genome sequence of Xylaria hypoxylon DSM 108379, a ubiquitous saprotrophic-parasitic fungi on hardwood.</title>
        <authorList>
            <person name="Buettner E."/>
            <person name="Leonhardt S."/>
            <person name="Gebauer A.M."/>
            <person name="Liers C."/>
            <person name="Hofrichter M."/>
            <person name="Kellner H."/>
        </authorList>
    </citation>
    <scope>NUCLEOTIDE SEQUENCE [LARGE SCALE GENOMIC DNA]</scope>
    <source>
        <strain evidence="14 15">DSM 108379</strain>
    </source>
</reference>
<feature type="binding site" evidence="11">
    <location>
        <position position="156"/>
    </location>
    <ligand>
        <name>alpha-D-mannose 1-phosphate</name>
        <dbReference type="ChEBI" id="CHEBI:58409"/>
    </ligand>
</feature>
<sequence>MDSTPPAYPPLEDRPIKNTIVLFDVDGTLSPARRNASPEILAALAALRQKVAIGYVGGSDLSKQQEQLGSADRPVTSMFDFSFSENGLSAWKLGQALPGTSFIQWIGEAQYKELVNFILHYVADLDIPVKRGTFVEFRNGMINVSPIGRNANLEERLAFEKYDLEHGIRPTFIENLREKFAHVDLTLELTCFG</sequence>
<feature type="binding site" evidence="12">
    <location>
        <position position="24"/>
    </location>
    <ligand>
        <name>Mg(2+)</name>
        <dbReference type="ChEBI" id="CHEBI:18420"/>
        <label>1</label>
    </ligand>
</feature>
<feature type="binding site" evidence="11">
    <location>
        <position position="138"/>
    </location>
    <ligand>
        <name>alpha-D-mannose 1-phosphate</name>
        <dbReference type="ChEBI" id="CHEBI:58409"/>
    </ligand>
</feature>
<evidence type="ECO:0000256" key="13">
    <source>
        <dbReference type="RuleBase" id="RU361118"/>
    </source>
</evidence>
<evidence type="ECO:0000256" key="10">
    <source>
        <dbReference type="PIRSR" id="PIRSR605002-1"/>
    </source>
</evidence>
<dbReference type="EC" id="5.4.2.8" evidence="5 13"/>
<evidence type="ECO:0000256" key="7">
    <source>
        <dbReference type="ARBA" id="ARBA00022723"/>
    </source>
</evidence>
<keyword evidence="8 12" id="KW-0460">Magnesium</keyword>
<evidence type="ECO:0000256" key="3">
    <source>
        <dbReference type="ARBA" id="ARBA00009736"/>
    </source>
</evidence>
<dbReference type="Gene3D" id="3.30.1240.20">
    <property type="match status" value="1"/>
</dbReference>
<dbReference type="GO" id="GO:0005829">
    <property type="term" value="C:cytosol"/>
    <property type="evidence" value="ECO:0007669"/>
    <property type="project" value="TreeGrafter"/>
</dbReference>
<dbReference type="GO" id="GO:0006013">
    <property type="term" value="P:mannose metabolic process"/>
    <property type="evidence" value="ECO:0007669"/>
    <property type="project" value="TreeGrafter"/>
</dbReference>
<evidence type="ECO:0000256" key="9">
    <source>
        <dbReference type="ARBA" id="ARBA00023235"/>
    </source>
</evidence>
<dbReference type="OrthoDB" id="10264771at2759"/>
<feature type="binding site" evidence="12">
    <location>
        <position position="26"/>
    </location>
    <ligand>
        <name>Mg(2+)</name>
        <dbReference type="ChEBI" id="CHEBI:18420"/>
        <label>1</label>
    </ligand>
</feature>
<feature type="binding site" evidence="11">
    <location>
        <position position="33"/>
    </location>
    <ligand>
        <name>alpha-D-mannose 1-phosphate</name>
        <dbReference type="ChEBI" id="CHEBI:58409"/>
    </ligand>
</feature>
<keyword evidence="9 13" id="KW-0413">Isomerase</keyword>
<protein>
    <recommendedName>
        <fullName evidence="5 13">Phosphomannomutase</fullName>
        <ecNumber evidence="5 13">5.4.2.8</ecNumber>
    </recommendedName>
</protein>
<comment type="function">
    <text evidence="13">Involved in the synthesis of the GDP-mannose and dolichol-phosphate-mannose required for a number of critical mannosyl transfer reactions.</text>
</comment>
<keyword evidence="7 12" id="KW-0479">Metal-binding</keyword>
<dbReference type="GO" id="GO:0046872">
    <property type="term" value="F:metal ion binding"/>
    <property type="evidence" value="ECO:0007669"/>
    <property type="project" value="UniProtKB-KW"/>
</dbReference>
<keyword evidence="15" id="KW-1185">Reference proteome</keyword>
<gene>
    <name evidence="14" type="ORF">E0Z10_g1458</name>
</gene>
<dbReference type="NCBIfam" id="TIGR01484">
    <property type="entry name" value="HAD-SF-IIB"/>
    <property type="match status" value="1"/>
</dbReference>
<comment type="subcellular location">
    <subcellularLocation>
        <location evidence="1 13">Cytoplasm</location>
    </subcellularLocation>
</comment>
<accession>A0A4Z0ZCH4</accession>
<evidence type="ECO:0000313" key="15">
    <source>
        <dbReference type="Proteomes" id="UP000297716"/>
    </source>
</evidence>
<dbReference type="SUPFAM" id="SSF56784">
    <property type="entry name" value="HAD-like"/>
    <property type="match status" value="1"/>
</dbReference>
<dbReference type="Proteomes" id="UP000297716">
    <property type="component" value="Unassembled WGS sequence"/>
</dbReference>
<comment type="catalytic activity">
    <reaction evidence="13">
        <text>alpha-D-mannose 1-phosphate = D-mannose 6-phosphate</text>
        <dbReference type="Rhea" id="RHEA:11140"/>
        <dbReference type="ChEBI" id="CHEBI:58409"/>
        <dbReference type="ChEBI" id="CHEBI:58735"/>
        <dbReference type="EC" id="5.4.2.8"/>
    </reaction>
</comment>
<dbReference type="AlphaFoldDB" id="A0A4Z0ZCH4"/>